<organism evidence="2 3">
    <name type="scientific">Arenimonas oryziterrae DSM 21050 = YC6267</name>
    <dbReference type="NCBI Taxonomy" id="1121015"/>
    <lineage>
        <taxon>Bacteria</taxon>
        <taxon>Pseudomonadati</taxon>
        <taxon>Pseudomonadota</taxon>
        <taxon>Gammaproteobacteria</taxon>
        <taxon>Lysobacterales</taxon>
        <taxon>Lysobacteraceae</taxon>
        <taxon>Arenimonas</taxon>
    </lineage>
</organism>
<dbReference type="STRING" id="1121015.GCA_000420545_01217"/>
<dbReference type="eggNOG" id="COG0009">
    <property type="taxonomic scope" value="Bacteria"/>
</dbReference>
<dbReference type="AlphaFoldDB" id="A0A091AZF4"/>
<dbReference type="SUPFAM" id="SSF55821">
    <property type="entry name" value="YrdC/RibB"/>
    <property type="match status" value="1"/>
</dbReference>
<sequence length="208" mass="22859">MSQRLSIHPVTPQERLIQKAAEILKAGGLGLCPTDAGYALVWALNGTEAENRVQRLRQLDSKHPFTLLCRQISEAGRLARLDDPAFRLLRSLTPGPCTFILPASPELPKRLKNSGRSKRRDIGIRLPDHVVAKALLEAMGEPLLSTSLVLPDEDELASHEAESVAERCMRWVDVMLDAEDCEPGPTSVVDCTGDEPTVVRQGFHPVTL</sequence>
<evidence type="ECO:0000313" key="3">
    <source>
        <dbReference type="Proteomes" id="UP000029385"/>
    </source>
</evidence>
<dbReference type="PROSITE" id="PS51163">
    <property type="entry name" value="YRDC"/>
    <property type="match status" value="1"/>
</dbReference>
<accession>A0A091AZF4</accession>
<keyword evidence="3" id="KW-1185">Reference proteome</keyword>
<dbReference type="InterPro" id="IPR006070">
    <property type="entry name" value="Sua5-like_dom"/>
</dbReference>
<dbReference type="InterPro" id="IPR017945">
    <property type="entry name" value="DHBP_synth_RibB-like_a/b_dom"/>
</dbReference>
<feature type="domain" description="YrdC-like" evidence="1">
    <location>
        <begin position="14"/>
        <end position="204"/>
    </location>
</feature>
<dbReference type="Pfam" id="PF01300">
    <property type="entry name" value="Sua5_yciO_yrdC"/>
    <property type="match status" value="1"/>
</dbReference>
<evidence type="ECO:0000313" key="2">
    <source>
        <dbReference type="EMBL" id="KFN44687.1"/>
    </source>
</evidence>
<dbReference type="Gene3D" id="3.90.870.10">
    <property type="entry name" value="DHBP synthase"/>
    <property type="match status" value="1"/>
</dbReference>
<dbReference type="NCBIfam" id="TIGR00057">
    <property type="entry name" value="L-threonylcarbamoyladenylate synthase"/>
    <property type="match status" value="1"/>
</dbReference>
<reference evidence="2 3" key="1">
    <citation type="submission" date="2013-09" db="EMBL/GenBank/DDBJ databases">
        <title>Genome sequencing of Arenimonas oryziterrae.</title>
        <authorList>
            <person name="Chen F."/>
            <person name="Wang G."/>
        </authorList>
    </citation>
    <scope>NUCLEOTIDE SEQUENCE [LARGE SCALE GENOMIC DNA]</scope>
    <source>
        <strain evidence="2 3">YC6267</strain>
    </source>
</reference>
<dbReference type="PANTHER" id="PTHR42828:SF3">
    <property type="entry name" value="THREONYLCARBAMOYL-AMP SYNTHASE"/>
    <property type="match status" value="1"/>
</dbReference>
<dbReference type="PATRIC" id="fig|1121015.4.peg.269"/>
<dbReference type="OrthoDB" id="9781656at2"/>
<dbReference type="EMBL" id="AVCI01000001">
    <property type="protein sequence ID" value="KFN44687.1"/>
    <property type="molecule type" value="Genomic_DNA"/>
</dbReference>
<proteinExistence type="predicted"/>
<dbReference type="RefSeq" id="WP_022968857.1">
    <property type="nucleotide sequence ID" value="NZ_ATVD01000002.1"/>
</dbReference>
<dbReference type="PANTHER" id="PTHR42828">
    <property type="entry name" value="DHBP SYNTHASE RIBB-LIKE ALPHA/BETA DOMAIN-CONTAINING PROTEIN"/>
    <property type="match status" value="1"/>
</dbReference>
<dbReference type="InterPro" id="IPR052532">
    <property type="entry name" value="SUA5_domain"/>
</dbReference>
<name>A0A091AZF4_9GAMM</name>
<gene>
    <name evidence="2" type="ORF">N789_01355</name>
</gene>
<dbReference type="GO" id="GO:0003725">
    <property type="term" value="F:double-stranded RNA binding"/>
    <property type="evidence" value="ECO:0007669"/>
    <property type="project" value="InterPro"/>
</dbReference>
<dbReference type="Proteomes" id="UP000029385">
    <property type="component" value="Unassembled WGS sequence"/>
</dbReference>
<evidence type="ECO:0000259" key="1">
    <source>
        <dbReference type="PROSITE" id="PS51163"/>
    </source>
</evidence>
<protein>
    <recommendedName>
        <fullName evidence="1">YrdC-like domain-containing protein</fullName>
    </recommendedName>
</protein>
<comment type="caution">
    <text evidence="2">The sequence shown here is derived from an EMBL/GenBank/DDBJ whole genome shotgun (WGS) entry which is preliminary data.</text>
</comment>